<accession>A0A5C3EBC3</accession>
<reference evidence="2 3" key="1">
    <citation type="submission" date="2018-03" db="EMBL/GenBank/DDBJ databases">
        <authorList>
            <person name="Guldener U."/>
        </authorList>
    </citation>
    <scope>NUCLEOTIDE SEQUENCE [LARGE SCALE GENOMIC DNA]</scope>
    <source>
        <strain evidence="2 3">NBRC100155</strain>
    </source>
</reference>
<evidence type="ECO:0000256" key="1">
    <source>
        <dbReference type="SAM" id="MobiDB-lite"/>
    </source>
</evidence>
<protein>
    <submittedName>
        <fullName evidence="2">Uncharacterized protein</fullName>
    </submittedName>
</protein>
<feature type="region of interest" description="Disordered" evidence="1">
    <location>
        <begin position="1"/>
        <end position="24"/>
    </location>
</feature>
<proteinExistence type="predicted"/>
<evidence type="ECO:0000313" key="2">
    <source>
        <dbReference type="EMBL" id="SPO26951.1"/>
    </source>
</evidence>
<dbReference type="AlphaFoldDB" id="A0A5C3EBC3"/>
<name>A0A5C3EBC3_9BASI</name>
<feature type="region of interest" description="Disordered" evidence="1">
    <location>
        <begin position="37"/>
        <end position="58"/>
    </location>
</feature>
<feature type="compositionally biased region" description="Acidic residues" evidence="1">
    <location>
        <begin position="42"/>
        <end position="58"/>
    </location>
</feature>
<dbReference type="Proteomes" id="UP000324022">
    <property type="component" value="Unassembled WGS sequence"/>
</dbReference>
<gene>
    <name evidence="2" type="ORF">UTRI_10420_B</name>
</gene>
<evidence type="ECO:0000313" key="3">
    <source>
        <dbReference type="Proteomes" id="UP000324022"/>
    </source>
</evidence>
<dbReference type="EMBL" id="OOIN01000016">
    <property type="protein sequence ID" value="SPO26951.1"/>
    <property type="molecule type" value="Genomic_DNA"/>
</dbReference>
<keyword evidence="3" id="KW-1185">Reference proteome</keyword>
<sequence>MSTQSSTTTSASSSPAKSSGVSATVDSLDLIKKTGGRNWIDDLSDEDEAVDSDDSDDSDYVYPVDVELTWTTIYDIDCADLHAEYLLNKNPPWSSDKMVLVLQRPDIIGLETQEQAQLSLVEKAKITASVFRGSHLAITCSNYKMARQLMSNPPTYGAFPMEIVSKPFGADHPEAYIYHCATFSKAEELDELVTNYIEGLPGLINTEHAIVMGQYYTFETGMFQVEERKPERVFTGTLVLVAGRLRPGELPPFEGAVPQKVEY</sequence>
<organism evidence="2 3">
    <name type="scientific">Ustilago trichophora</name>
    <dbReference type="NCBI Taxonomy" id="86804"/>
    <lineage>
        <taxon>Eukaryota</taxon>
        <taxon>Fungi</taxon>
        <taxon>Dikarya</taxon>
        <taxon>Basidiomycota</taxon>
        <taxon>Ustilaginomycotina</taxon>
        <taxon>Ustilaginomycetes</taxon>
        <taxon>Ustilaginales</taxon>
        <taxon>Ustilaginaceae</taxon>
        <taxon>Ustilago</taxon>
    </lineage>
</organism>